<organism evidence="1 2">
    <name type="scientific">Coraliomargarita sinensis</name>
    <dbReference type="NCBI Taxonomy" id="2174842"/>
    <lineage>
        <taxon>Bacteria</taxon>
        <taxon>Pseudomonadati</taxon>
        <taxon>Verrucomicrobiota</taxon>
        <taxon>Opitutia</taxon>
        <taxon>Puniceicoccales</taxon>
        <taxon>Coraliomargaritaceae</taxon>
        <taxon>Coraliomargarita</taxon>
    </lineage>
</organism>
<dbReference type="InParanoid" id="A0A317ZDI2"/>
<dbReference type="OrthoDB" id="255898at2"/>
<keyword evidence="2" id="KW-1185">Reference proteome</keyword>
<protein>
    <recommendedName>
        <fullName evidence="3">Non-specific serine/threonine protein kinase</fullName>
    </recommendedName>
</protein>
<proteinExistence type="predicted"/>
<dbReference type="EMBL" id="QHJQ01000012">
    <property type="protein sequence ID" value="PXA03120.1"/>
    <property type="molecule type" value="Genomic_DNA"/>
</dbReference>
<dbReference type="InterPro" id="IPR011009">
    <property type="entry name" value="Kinase-like_dom_sf"/>
</dbReference>
<dbReference type="AlphaFoldDB" id="A0A317ZDI2"/>
<dbReference type="PROSITE" id="PS00108">
    <property type="entry name" value="PROTEIN_KINASE_ST"/>
    <property type="match status" value="1"/>
</dbReference>
<dbReference type="Pfam" id="PF06293">
    <property type="entry name" value="Kdo"/>
    <property type="match status" value="1"/>
</dbReference>
<dbReference type="InterPro" id="IPR008271">
    <property type="entry name" value="Ser/Thr_kinase_AS"/>
</dbReference>
<accession>A0A317ZDI2</accession>
<dbReference type="GO" id="GO:0004672">
    <property type="term" value="F:protein kinase activity"/>
    <property type="evidence" value="ECO:0007669"/>
    <property type="project" value="InterPro"/>
</dbReference>
<dbReference type="RefSeq" id="WP_110132030.1">
    <property type="nucleotide sequence ID" value="NZ_QHJQ01000012.1"/>
</dbReference>
<evidence type="ECO:0008006" key="3">
    <source>
        <dbReference type="Google" id="ProtNLM"/>
    </source>
</evidence>
<gene>
    <name evidence="1" type="ORF">DDZ13_13715</name>
</gene>
<sequence>MSKVKASRQSLERGWGFLDAFEVPASSVKDRSAVFIRETTHNDRKTEVYIKIYANRKHPLQRVFRSGRSQREVGNLLFFQSLGIPTPQVIAWGERRNPFGRIVEEFIITESEKGTLQLDEFVRSFCPDPEQSEQQAMRRHIAKNLGEWTARIHAEAFIHEDLKWRNILVRPNGTTPELFWIDCPNGRFMKKGKALDRKKLKDCAALDKLAHLECTKEERKAFIAAYLGDSGNAGSVAKMCREVENYRRRRFDPKDRTQREGS</sequence>
<reference evidence="1 2" key="1">
    <citation type="submission" date="2018-05" db="EMBL/GenBank/DDBJ databases">
        <title>Coraliomargarita sinensis sp. nov., isolated from a marine solar saltern.</title>
        <authorList>
            <person name="Zhou L.Y."/>
        </authorList>
    </citation>
    <scope>NUCLEOTIDE SEQUENCE [LARGE SCALE GENOMIC DNA]</scope>
    <source>
        <strain evidence="1 2">WN38</strain>
    </source>
</reference>
<dbReference type="Gene3D" id="1.10.510.10">
    <property type="entry name" value="Transferase(Phosphotransferase) domain 1"/>
    <property type="match status" value="1"/>
</dbReference>
<evidence type="ECO:0000313" key="1">
    <source>
        <dbReference type="EMBL" id="PXA03120.1"/>
    </source>
</evidence>
<dbReference type="SUPFAM" id="SSF56112">
    <property type="entry name" value="Protein kinase-like (PK-like)"/>
    <property type="match status" value="1"/>
</dbReference>
<dbReference type="Proteomes" id="UP000247099">
    <property type="component" value="Unassembled WGS sequence"/>
</dbReference>
<evidence type="ECO:0000313" key="2">
    <source>
        <dbReference type="Proteomes" id="UP000247099"/>
    </source>
</evidence>
<name>A0A317ZDI2_9BACT</name>
<comment type="caution">
    <text evidence="1">The sequence shown here is derived from an EMBL/GenBank/DDBJ whole genome shotgun (WGS) entry which is preliminary data.</text>
</comment>